<keyword evidence="3" id="KW-0677">Repeat</keyword>
<feature type="domain" description="FHA" evidence="6">
    <location>
        <begin position="815"/>
        <end position="892"/>
    </location>
</feature>
<accession>A0A067CTW1</accession>
<dbReference type="SMART" id="SM00015">
    <property type="entry name" value="IQ"/>
    <property type="match status" value="3"/>
</dbReference>
<feature type="compositionally biased region" description="Basic and acidic residues" evidence="5">
    <location>
        <begin position="251"/>
        <end position="266"/>
    </location>
</feature>
<evidence type="ECO:0000313" key="8">
    <source>
        <dbReference type="Proteomes" id="UP000030745"/>
    </source>
</evidence>
<dbReference type="GeneID" id="24142452"/>
<dbReference type="InterPro" id="IPR000048">
    <property type="entry name" value="IQ_motif_EF-hand-BS"/>
</dbReference>
<dbReference type="SUPFAM" id="SSF52540">
    <property type="entry name" value="P-loop containing nucleoside triphosphate hydrolases"/>
    <property type="match status" value="1"/>
</dbReference>
<dbReference type="PROSITE" id="PS50006">
    <property type="entry name" value="FHA_DOMAIN"/>
    <property type="match status" value="1"/>
</dbReference>
<dbReference type="InterPro" id="IPR027417">
    <property type="entry name" value="P-loop_NTPase"/>
</dbReference>
<feature type="region of interest" description="Disordered" evidence="5">
    <location>
        <begin position="229"/>
        <end position="341"/>
    </location>
</feature>
<dbReference type="OMA" id="CHARISV"/>
<name>A0A067CTW1_SAPPC</name>
<evidence type="ECO:0000256" key="5">
    <source>
        <dbReference type="SAM" id="MobiDB-lite"/>
    </source>
</evidence>
<dbReference type="SUPFAM" id="SSF49879">
    <property type="entry name" value="SMAD/FHA domain"/>
    <property type="match status" value="1"/>
</dbReference>
<evidence type="ECO:0000256" key="4">
    <source>
        <dbReference type="ARBA" id="ARBA00022860"/>
    </source>
</evidence>
<keyword evidence="8" id="KW-1185">Reference proteome</keyword>
<dbReference type="InterPro" id="IPR008984">
    <property type="entry name" value="SMAD_FHA_dom_sf"/>
</dbReference>
<dbReference type="AlphaFoldDB" id="A0A067CTW1"/>
<dbReference type="InterPro" id="IPR032245">
    <property type="entry name" value="RMI2"/>
</dbReference>
<dbReference type="PROSITE" id="PS50096">
    <property type="entry name" value="IQ"/>
    <property type="match status" value="2"/>
</dbReference>
<dbReference type="Pfam" id="PF00498">
    <property type="entry name" value="FHA"/>
    <property type="match status" value="1"/>
</dbReference>
<dbReference type="EMBL" id="KK583191">
    <property type="protein sequence ID" value="KDO34144.1"/>
    <property type="molecule type" value="Genomic_DNA"/>
</dbReference>
<dbReference type="GO" id="GO:0005516">
    <property type="term" value="F:calmodulin binding"/>
    <property type="evidence" value="ECO:0007669"/>
    <property type="project" value="UniProtKB-KW"/>
</dbReference>
<sequence length="1062" mass="118181">MVLHPARTDRPVTKLPLLLTASPSNVGVQIDSYRNKDVYNRPRSTAFTSAFHGFMFEDHRLQNAPRMSLRAAQRAQDAVRRQEKLAAYAIARHDALVRLEEKRKQREYLRRLRIWEHHQALKAESERHWEHECANRIQALHRGYVVRKELAALHAAAAQIQAHVRRMTAQAAYRARRVAVCQEVSATRIQAYVRRHLVAKRYPQRSHPAPVVAPIEARCAQREEPLDPMSDATLMASPPTIASPATAAASDTDKAATSKDDGDHQAQSELRAPTTVSVVRTPVPPPTRPRLTVLKRVGGGFRKLFQKPSTPKPVATPRRASPRRPAPSTPKPQTWNDIANRPLPQPKALQLYIQDPNLAEKLNLTLPLGEVTSYTSVDRALLGADDGVENNDDDDDDRCCPETSFAASPATIFSFGKNTLEVADWSILLDKDLDARPHETPTVVIVRHPSRKEIPVSNRCDDPRLDSAETVAEDVPPLTYTPSSDEQLRALEAYACMLQKVLQAERLCLDDVAATDRALSCSPHTGVQKASGVVCWKCSTRIDNSKRHFLIVQSLDETTFEYDVTTLRPRLCQLLDQIQMTRADLESQLGSSRYEVVVTAALLIQATYATWRAAKREACATATWKASTQRFAMRLRRRAAAKDLLRLQRRWRARELKPSAVTSIPTLDQAAVETRVLGVLPPLVAVTRRPSVRVKVEPAEYRCFAPQCGGRRFTHRKWYEAHLQKHYKAKERIAAEKAFLSRLQPMVKATGVLPSVQTLSAVPPPVALPALRTATTLPPLTASSTASTASPSAVLQLIRLDEPSPPRIIRIVHSHVIGRSSTRCDVVIESQHFQGLVSKCHARISVHLHGNTMAYDVCTCRRRSPHTSWARPAVQLDDLGSTNGTFVNGELVTSVVHLAAGDLIELGRVRGKPESGVVFTCRSPVLVDSRMQGLSVSTTRKLFACQLVTCEAIPESRSKYTYRGVDLTRAWVQGVIVATEAQRIALDDGTGIVWVHVENVLKNTRSLSLPIGAYVMVIGPPTGREMLQAHQVMPLGVGREALWWLEVAEYWHLLVPPVIELE</sequence>
<dbReference type="RefSeq" id="XP_012195333.1">
    <property type="nucleotide sequence ID" value="XM_012339943.1"/>
</dbReference>
<dbReference type="GO" id="GO:0000278">
    <property type="term" value="P:mitotic cell cycle"/>
    <property type="evidence" value="ECO:0007669"/>
    <property type="project" value="TreeGrafter"/>
</dbReference>
<keyword evidence="4" id="KW-0112">Calmodulin-binding</keyword>
<dbReference type="InterPro" id="IPR012340">
    <property type="entry name" value="NA-bd_OB-fold"/>
</dbReference>
<evidence type="ECO:0000313" key="7">
    <source>
        <dbReference type="EMBL" id="KDO34144.1"/>
    </source>
</evidence>
<comment type="subcellular location">
    <subcellularLocation>
        <location evidence="1">Cytoplasm</location>
    </subcellularLocation>
</comment>
<organism evidence="7 8">
    <name type="scientific">Saprolegnia parasitica (strain CBS 223.65)</name>
    <dbReference type="NCBI Taxonomy" id="695850"/>
    <lineage>
        <taxon>Eukaryota</taxon>
        <taxon>Sar</taxon>
        <taxon>Stramenopiles</taxon>
        <taxon>Oomycota</taxon>
        <taxon>Saprolegniomycetes</taxon>
        <taxon>Saprolegniales</taxon>
        <taxon>Saprolegniaceae</taxon>
        <taxon>Saprolegnia</taxon>
    </lineage>
</organism>
<dbReference type="PANTHER" id="PTHR22706:SF1">
    <property type="entry name" value="ASSEMBLY FACTOR FOR SPINDLE MICROTUBULES"/>
    <property type="match status" value="1"/>
</dbReference>
<dbReference type="Pfam" id="PF16100">
    <property type="entry name" value="RMI2"/>
    <property type="match status" value="1"/>
</dbReference>
<dbReference type="GO" id="GO:0005737">
    <property type="term" value="C:cytoplasm"/>
    <property type="evidence" value="ECO:0007669"/>
    <property type="project" value="UniProtKB-SubCell"/>
</dbReference>
<evidence type="ECO:0000256" key="1">
    <source>
        <dbReference type="ARBA" id="ARBA00004496"/>
    </source>
</evidence>
<evidence type="ECO:0000259" key="6">
    <source>
        <dbReference type="PROSITE" id="PS50006"/>
    </source>
</evidence>
<dbReference type="Proteomes" id="UP000030745">
    <property type="component" value="Unassembled WGS sequence"/>
</dbReference>
<dbReference type="PANTHER" id="PTHR22706">
    <property type="entry name" value="ASSEMBLY FACTOR FOR SPINDLE MICROTUBULES"/>
    <property type="match status" value="1"/>
</dbReference>
<dbReference type="VEuPathDB" id="FungiDB:SPRG_22069"/>
<dbReference type="SMART" id="SM00240">
    <property type="entry name" value="FHA"/>
    <property type="match status" value="1"/>
</dbReference>
<dbReference type="Gene3D" id="2.60.200.20">
    <property type="match status" value="1"/>
</dbReference>
<feature type="compositionally biased region" description="Low complexity" evidence="5">
    <location>
        <begin position="236"/>
        <end position="250"/>
    </location>
</feature>
<dbReference type="Gene3D" id="1.20.5.190">
    <property type="match status" value="1"/>
</dbReference>
<protein>
    <recommendedName>
        <fullName evidence="6">FHA domain-containing protein</fullName>
    </recommendedName>
</protein>
<dbReference type="KEGG" id="spar:SPRG_22069"/>
<dbReference type="GO" id="GO:0007051">
    <property type="term" value="P:spindle organization"/>
    <property type="evidence" value="ECO:0007669"/>
    <property type="project" value="TreeGrafter"/>
</dbReference>
<dbReference type="OrthoDB" id="59690at2759"/>
<dbReference type="Gene3D" id="2.40.50.140">
    <property type="entry name" value="Nucleic acid-binding proteins"/>
    <property type="match status" value="1"/>
</dbReference>
<gene>
    <name evidence="7" type="ORF">SPRG_22069</name>
</gene>
<proteinExistence type="predicted"/>
<dbReference type="InterPro" id="IPR000253">
    <property type="entry name" value="FHA_dom"/>
</dbReference>
<dbReference type="CDD" id="cd00060">
    <property type="entry name" value="FHA"/>
    <property type="match status" value="1"/>
</dbReference>
<evidence type="ECO:0000256" key="2">
    <source>
        <dbReference type="ARBA" id="ARBA00022490"/>
    </source>
</evidence>
<reference evidence="7 8" key="1">
    <citation type="journal article" date="2013" name="PLoS Genet.">
        <title>Distinctive expansion of potential virulence genes in the genome of the oomycete fish pathogen Saprolegnia parasitica.</title>
        <authorList>
            <person name="Jiang R.H."/>
            <person name="de Bruijn I."/>
            <person name="Haas B.J."/>
            <person name="Belmonte R."/>
            <person name="Lobach L."/>
            <person name="Christie J."/>
            <person name="van den Ackerveken G."/>
            <person name="Bottin A."/>
            <person name="Bulone V."/>
            <person name="Diaz-Moreno S.M."/>
            <person name="Dumas B."/>
            <person name="Fan L."/>
            <person name="Gaulin E."/>
            <person name="Govers F."/>
            <person name="Grenville-Briggs L.J."/>
            <person name="Horner N.R."/>
            <person name="Levin J.Z."/>
            <person name="Mammella M."/>
            <person name="Meijer H.J."/>
            <person name="Morris P."/>
            <person name="Nusbaum C."/>
            <person name="Oome S."/>
            <person name="Phillips A.J."/>
            <person name="van Rooyen D."/>
            <person name="Rzeszutek E."/>
            <person name="Saraiva M."/>
            <person name="Secombes C.J."/>
            <person name="Seidl M.F."/>
            <person name="Snel B."/>
            <person name="Stassen J.H."/>
            <person name="Sykes S."/>
            <person name="Tripathy S."/>
            <person name="van den Berg H."/>
            <person name="Vega-Arreguin J.C."/>
            <person name="Wawra S."/>
            <person name="Young S.K."/>
            <person name="Zeng Q."/>
            <person name="Dieguez-Uribeondo J."/>
            <person name="Russ C."/>
            <person name="Tyler B.M."/>
            <person name="van West P."/>
        </authorList>
    </citation>
    <scope>NUCLEOTIDE SEQUENCE [LARGE SCALE GENOMIC DNA]</scope>
    <source>
        <strain evidence="7 8">CBS 223.65</strain>
    </source>
</reference>
<dbReference type="InterPro" id="IPR051185">
    <property type="entry name" value="ASPM"/>
</dbReference>
<dbReference type="GO" id="GO:0051295">
    <property type="term" value="P:establishment of meiotic spindle localization"/>
    <property type="evidence" value="ECO:0007669"/>
    <property type="project" value="TreeGrafter"/>
</dbReference>
<evidence type="ECO:0000256" key="3">
    <source>
        <dbReference type="ARBA" id="ARBA00022737"/>
    </source>
</evidence>
<dbReference type="GO" id="GO:0000922">
    <property type="term" value="C:spindle pole"/>
    <property type="evidence" value="ECO:0007669"/>
    <property type="project" value="TreeGrafter"/>
</dbReference>
<keyword evidence="2" id="KW-0963">Cytoplasm</keyword>